<dbReference type="GO" id="GO:0080120">
    <property type="term" value="P:CAAX-box protein maturation"/>
    <property type="evidence" value="ECO:0007669"/>
    <property type="project" value="UniProtKB-ARBA"/>
</dbReference>
<gene>
    <name evidence="3" type="ORF">F3087_42940</name>
</gene>
<dbReference type="InterPro" id="IPR003675">
    <property type="entry name" value="Rce1/LyrA-like_dom"/>
</dbReference>
<evidence type="ECO:0000256" key="1">
    <source>
        <dbReference type="SAM" id="Phobius"/>
    </source>
</evidence>
<dbReference type="PANTHER" id="PTHR39430">
    <property type="entry name" value="MEMBRANE-ASSOCIATED PROTEASE-RELATED"/>
    <property type="match status" value="1"/>
</dbReference>
<evidence type="ECO:0000313" key="4">
    <source>
        <dbReference type="Proteomes" id="UP000323876"/>
    </source>
</evidence>
<reference evidence="3 4" key="1">
    <citation type="submission" date="2019-09" db="EMBL/GenBank/DDBJ databases">
        <authorList>
            <person name="Wang X."/>
        </authorList>
    </citation>
    <scope>NUCLEOTIDE SEQUENCE [LARGE SCALE GENOMIC DNA]</scope>
    <source>
        <strain evidence="3 4">CICC 11023</strain>
    </source>
</reference>
<feature type="transmembrane region" description="Helical" evidence="1">
    <location>
        <begin position="107"/>
        <end position="127"/>
    </location>
</feature>
<feature type="transmembrane region" description="Helical" evidence="1">
    <location>
        <begin position="70"/>
        <end position="87"/>
    </location>
</feature>
<name>A0A5N0DRT8_9NOCA</name>
<dbReference type="GO" id="GO:0008237">
    <property type="term" value="F:metallopeptidase activity"/>
    <property type="evidence" value="ECO:0007669"/>
    <property type="project" value="UniProtKB-KW"/>
</dbReference>
<keyword evidence="3" id="KW-0378">Hydrolase</keyword>
<keyword evidence="3" id="KW-0482">Metalloprotease</keyword>
<dbReference type="RefSeq" id="WP_150407950.1">
    <property type="nucleotide sequence ID" value="NZ_VXLC01000040.1"/>
</dbReference>
<organism evidence="3 4">
    <name type="scientific">Nocardia colli</name>
    <dbReference type="NCBI Taxonomy" id="2545717"/>
    <lineage>
        <taxon>Bacteria</taxon>
        <taxon>Bacillati</taxon>
        <taxon>Actinomycetota</taxon>
        <taxon>Actinomycetes</taxon>
        <taxon>Mycobacteriales</taxon>
        <taxon>Nocardiaceae</taxon>
        <taxon>Nocardia</taxon>
    </lineage>
</organism>
<evidence type="ECO:0000259" key="2">
    <source>
        <dbReference type="Pfam" id="PF02517"/>
    </source>
</evidence>
<keyword evidence="1" id="KW-0812">Transmembrane</keyword>
<proteinExistence type="predicted"/>
<sequence length="214" mass="23609">MVVRLGAVLVAVTIWWLVLYHGVNAVGDDEYTRGGHVVRAVGATLGTVTLIYMLWLGWADLTVQSSMSKTVPALIALVALALLYEAVPEELIFRGYFFSNLAERWSTAITVIAQAVLFTLWGVLIGAATSIERVILFFAFSVVQGALRATTGNLWACIGFHATFQVATQFLGRQWNYIDLNDPDLSITGLSFVVIPFLCTAIVLWVVARKRRRN</sequence>
<feature type="transmembrane region" description="Helical" evidence="1">
    <location>
        <begin position="187"/>
        <end position="208"/>
    </location>
</feature>
<dbReference type="GO" id="GO:0006508">
    <property type="term" value="P:proteolysis"/>
    <property type="evidence" value="ECO:0007669"/>
    <property type="project" value="UniProtKB-KW"/>
</dbReference>
<dbReference type="OrthoDB" id="6059004at2"/>
<feature type="transmembrane region" description="Helical" evidence="1">
    <location>
        <begin position="41"/>
        <end position="58"/>
    </location>
</feature>
<comment type="caution">
    <text evidence="3">The sequence shown here is derived from an EMBL/GenBank/DDBJ whole genome shotgun (WGS) entry which is preliminary data.</text>
</comment>
<dbReference type="AlphaFoldDB" id="A0A5N0DRT8"/>
<keyword evidence="3" id="KW-0645">Protease</keyword>
<dbReference type="GO" id="GO:0004175">
    <property type="term" value="F:endopeptidase activity"/>
    <property type="evidence" value="ECO:0007669"/>
    <property type="project" value="UniProtKB-ARBA"/>
</dbReference>
<dbReference type="Proteomes" id="UP000323876">
    <property type="component" value="Unassembled WGS sequence"/>
</dbReference>
<dbReference type="Pfam" id="PF02517">
    <property type="entry name" value="Rce1-like"/>
    <property type="match status" value="1"/>
</dbReference>
<evidence type="ECO:0000313" key="3">
    <source>
        <dbReference type="EMBL" id="KAA8879787.1"/>
    </source>
</evidence>
<dbReference type="EMBL" id="VXLC01000040">
    <property type="protein sequence ID" value="KAA8879787.1"/>
    <property type="molecule type" value="Genomic_DNA"/>
</dbReference>
<keyword evidence="1" id="KW-0472">Membrane</keyword>
<dbReference type="PANTHER" id="PTHR39430:SF1">
    <property type="entry name" value="PROTEASE"/>
    <property type="match status" value="1"/>
</dbReference>
<keyword evidence="4" id="KW-1185">Reference proteome</keyword>
<feature type="transmembrane region" description="Helical" evidence="1">
    <location>
        <begin position="134"/>
        <end position="167"/>
    </location>
</feature>
<keyword evidence="1" id="KW-1133">Transmembrane helix</keyword>
<protein>
    <submittedName>
        <fullName evidence="3">CPBP family intramembrane metalloprotease</fullName>
    </submittedName>
</protein>
<feature type="domain" description="CAAX prenyl protease 2/Lysostaphin resistance protein A-like" evidence="2">
    <location>
        <begin position="74"/>
        <end position="165"/>
    </location>
</feature>
<accession>A0A5N0DRT8</accession>